<evidence type="ECO:0000313" key="2">
    <source>
        <dbReference type="EMBL" id="GFU26855.1"/>
    </source>
</evidence>
<feature type="region of interest" description="Disordered" evidence="1">
    <location>
        <begin position="1112"/>
        <end position="1142"/>
    </location>
</feature>
<evidence type="ECO:0000313" key="3">
    <source>
        <dbReference type="Proteomes" id="UP000887013"/>
    </source>
</evidence>
<feature type="region of interest" description="Disordered" evidence="1">
    <location>
        <begin position="89"/>
        <end position="116"/>
    </location>
</feature>
<accession>A0A8X6UFD4</accession>
<proteinExistence type="predicted"/>
<comment type="caution">
    <text evidence="2">The sequence shown here is derived from an EMBL/GenBank/DDBJ whole genome shotgun (WGS) entry which is preliminary data.</text>
</comment>
<reference evidence="2" key="1">
    <citation type="submission" date="2020-08" db="EMBL/GenBank/DDBJ databases">
        <title>Multicomponent nature underlies the extraordinary mechanical properties of spider dragline silk.</title>
        <authorList>
            <person name="Kono N."/>
            <person name="Nakamura H."/>
            <person name="Mori M."/>
            <person name="Yoshida Y."/>
            <person name="Ohtoshi R."/>
            <person name="Malay A.D."/>
            <person name="Moran D.A.P."/>
            <person name="Tomita M."/>
            <person name="Numata K."/>
            <person name="Arakawa K."/>
        </authorList>
    </citation>
    <scope>NUCLEOTIDE SEQUENCE</scope>
</reference>
<feature type="compositionally biased region" description="Low complexity" evidence="1">
    <location>
        <begin position="1112"/>
        <end position="1129"/>
    </location>
</feature>
<protein>
    <submittedName>
        <fullName evidence="2">Uncharacterized protein</fullName>
    </submittedName>
</protein>
<keyword evidence="3" id="KW-1185">Reference proteome</keyword>
<feature type="compositionally biased region" description="Acidic residues" evidence="1">
    <location>
        <begin position="992"/>
        <end position="1001"/>
    </location>
</feature>
<sequence length="1400" mass="161915">MEAINILIEFLSNKIHATFIPFIFLYNQLTFASRVISSEPKECDPGARRCLLSSSNLQKRAKTREINTWYPIPRHRILFDTRKNSRGGRFASNFNKPDPTRADGYPHANDFPRSPKKGKIAEEFGIRFGSLTDDKSRMEEERLAKWNDTAGGEEALFVLSPAKEKSNAALGLEGRYHVNNSSVKINNAGKNDVGEELVGKVEILGDSVSPNTFNGSYSLIKILNVENQQVEKNDYSNASFPTEMSLNSRKIRITNNSESGIYFSSINIPTEDDESKIQHSKGVKSFPSDEDIDIDVVDSNKEVELTENYNSELNNTNYRNIASIDSYRTLKIDGFPIPLIVATLHLKNEDKNKIGRQYPELIIFRATNGLKDSRVSQNRRKRSRDYLETYSSQDICKKLKCLITNYSNLASPKRPNEITLGETLKKSSSTDVLKIFNIRNVPKLKSNETRNRFRNKIWNHNKRSARGISTGTSKFYQRSDGADLSSEHFTMLRISDNASVVGESSESYQTGTLVRGRVPLLSNELPRKNNSVSDEGRKKSELQIYKEDSLDKDLGASKIETGIGDQLRNDVKEGEPKREQYIYIRLRNLHSSLRESGNKKIQQFLKETSFESSGGSDLRMHVLRMYKPNDFRTVSSMGKNGTIKLDVNDDWKLQRKIRSVIGKVGSKWNSEMDNEIFSPLRNLEKKSGRLKNTKRYTLQKTRILNRNAITLRHRNGNYQLNESSDHKPFGYMHSINRLLNETKNRNNMHENMSNSKKNNESSNKNKALISLIKNASLLNKVSKNRLKRQITVENNENKFKSSKIHIFHRRNNANFGHLLGFLIEEQIPKISIGEKNGDVESMRNQSLNLFDSYNNNEKIDDRLRRSNKIRGLFKTARRRTDRLNKLRIIGRAARASPKKNLTFSSYSRNTEQSVSRPITRLTDWIRTNIYKEKVSLRTPKALQNIPEPQEEDPKLILLLVLPSEESSISESSNVNGRAESFPDRKIKKSQIESEDEDDDELLMTTSNDSEIKPRQKDSKSRNKPNIGEQYARFVDNEHANSDSENESRNGIEDWLNSQWVYINSINVNNDQFSTTEIPSSLTTEVIPSITRIPEHTTLSVLSRAAQTRAPLPNITTRTPNRTITTRAPTSVPNSNLTANSNDTVTTLKPESIQNMPTTIDPWDIPHKPWEMPWYDPWEETKRPWNLPVNPWQVTQRPWNKPINPWKVTQKPWNPPSNTWEATRRPWNPPSNTWETTRRPWIPPVDPWEKEQPWNPPVDPWEKRPWNPPNDLWQEDKKPWNNPVDPWEMTKKPWIPPNNVWQVTKRPWTPPSDPWQMNERPVTIPVRSWRVPPKPWNLPDNQRKMTRRPWNPSYPWQTAKSLNPPHNLRKLIKSNRGFTSDPWKMNIPWWDCGEWLLPYEA</sequence>
<feature type="region of interest" description="Disordered" evidence="1">
    <location>
        <begin position="1243"/>
        <end position="1262"/>
    </location>
</feature>
<feature type="compositionally biased region" description="Polar residues" evidence="1">
    <location>
        <begin position="1130"/>
        <end position="1142"/>
    </location>
</feature>
<dbReference type="EMBL" id="BMAW01128667">
    <property type="protein sequence ID" value="GFU26855.1"/>
    <property type="molecule type" value="Genomic_DNA"/>
</dbReference>
<feature type="region of interest" description="Disordered" evidence="1">
    <location>
        <begin position="968"/>
        <end position="1026"/>
    </location>
</feature>
<dbReference type="OrthoDB" id="6431285at2759"/>
<dbReference type="Proteomes" id="UP000887013">
    <property type="component" value="Unassembled WGS sequence"/>
</dbReference>
<gene>
    <name evidence="2" type="primary">AVEN_264777_1</name>
    <name evidence="2" type="ORF">NPIL_316481</name>
</gene>
<feature type="compositionally biased region" description="Basic and acidic residues" evidence="1">
    <location>
        <begin position="1009"/>
        <end position="1020"/>
    </location>
</feature>
<organism evidence="2 3">
    <name type="scientific">Nephila pilipes</name>
    <name type="common">Giant wood spider</name>
    <name type="synonym">Nephila maculata</name>
    <dbReference type="NCBI Taxonomy" id="299642"/>
    <lineage>
        <taxon>Eukaryota</taxon>
        <taxon>Metazoa</taxon>
        <taxon>Ecdysozoa</taxon>
        <taxon>Arthropoda</taxon>
        <taxon>Chelicerata</taxon>
        <taxon>Arachnida</taxon>
        <taxon>Araneae</taxon>
        <taxon>Araneomorphae</taxon>
        <taxon>Entelegynae</taxon>
        <taxon>Araneoidea</taxon>
        <taxon>Nephilidae</taxon>
        <taxon>Nephila</taxon>
    </lineage>
</organism>
<name>A0A8X6UFD4_NEPPI</name>
<feature type="region of interest" description="Disordered" evidence="1">
    <location>
        <begin position="1201"/>
        <end position="1237"/>
    </location>
</feature>
<evidence type="ECO:0000256" key="1">
    <source>
        <dbReference type="SAM" id="MobiDB-lite"/>
    </source>
</evidence>